<organism evidence="2 3">
    <name type="scientific">Hymenoscyphus fraxineus</name>
    <dbReference type="NCBI Taxonomy" id="746836"/>
    <lineage>
        <taxon>Eukaryota</taxon>
        <taxon>Fungi</taxon>
        <taxon>Dikarya</taxon>
        <taxon>Ascomycota</taxon>
        <taxon>Pezizomycotina</taxon>
        <taxon>Leotiomycetes</taxon>
        <taxon>Helotiales</taxon>
        <taxon>Helotiaceae</taxon>
        <taxon>Hymenoscyphus</taxon>
    </lineage>
</organism>
<dbReference type="Proteomes" id="UP000696280">
    <property type="component" value="Unassembled WGS sequence"/>
</dbReference>
<proteinExistence type="predicted"/>
<dbReference type="AlphaFoldDB" id="A0A9N9PZI9"/>
<accession>A0A9N9PZI9</accession>
<feature type="domain" description="DUF7770" evidence="1">
    <location>
        <begin position="37"/>
        <end position="164"/>
    </location>
</feature>
<gene>
    <name evidence="2" type="ORF">HYFRA_00001674</name>
</gene>
<evidence type="ECO:0000313" key="2">
    <source>
        <dbReference type="EMBL" id="CAG8959767.1"/>
    </source>
</evidence>
<comment type="caution">
    <text evidence="2">The sequence shown here is derived from an EMBL/GenBank/DDBJ whole genome shotgun (WGS) entry which is preliminary data.</text>
</comment>
<dbReference type="InterPro" id="IPR056672">
    <property type="entry name" value="DUF7770"/>
</dbReference>
<dbReference type="EMBL" id="CAJVRL010000092">
    <property type="protein sequence ID" value="CAG8959767.1"/>
    <property type="molecule type" value="Genomic_DNA"/>
</dbReference>
<keyword evidence="3" id="KW-1185">Reference proteome</keyword>
<evidence type="ECO:0000259" key="1">
    <source>
        <dbReference type="Pfam" id="PF24968"/>
    </source>
</evidence>
<dbReference type="Pfam" id="PF24968">
    <property type="entry name" value="DUF7770"/>
    <property type="match status" value="1"/>
</dbReference>
<reference evidence="2" key="1">
    <citation type="submission" date="2021-07" db="EMBL/GenBank/DDBJ databases">
        <authorList>
            <person name="Durling M."/>
        </authorList>
    </citation>
    <scope>NUCLEOTIDE SEQUENCE</scope>
</reference>
<sequence length="200" mass="21838">MPYAYIPKSLANTIPSKPVTASHLPQRLPAHAITLSEDAKLTNHWVMYLNESPTKAIRLDPSPTGPGNSLDLIISDNCVYTDDAVKTVQLSVAANLTVGQIIDHVVGSGFDKYIFSLEGQGCRFWLHTVVASLLEVGCVVDEEEVEVCNEALEAAWEDQETRIPVSQSWDYRRLFSSVKMEERDGSAGKGGLSRASVSTS</sequence>
<name>A0A9N9PZI9_9HELO</name>
<protein>
    <recommendedName>
        <fullName evidence="1">DUF7770 domain-containing protein</fullName>
    </recommendedName>
</protein>
<dbReference type="OrthoDB" id="3527137at2759"/>
<evidence type="ECO:0000313" key="3">
    <source>
        <dbReference type="Proteomes" id="UP000696280"/>
    </source>
</evidence>